<dbReference type="Proteomes" id="UP000075615">
    <property type="component" value="Unassembled WGS sequence"/>
</dbReference>
<gene>
    <name evidence="2" type="ORF">AWN68_00670</name>
</gene>
<keyword evidence="1" id="KW-1133">Transmembrane helix</keyword>
<keyword evidence="3" id="KW-1185">Reference proteome</keyword>
<name>A0A150XXD4_9BACT</name>
<evidence type="ECO:0000313" key="2">
    <source>
        <dbReference type="EMBL" id="KYG83356.1"/>
    </source>
</evidence>
<dbReference type="STRING" id="296218.AWN68_00670"/>
<dbReference type="RefSeq" id="WP_068410048.1">
    <property type="nucleotide sequence ID" value="NZ_LRDB01000001.1"/>
</dbReference>
<reference evidence="2 3" key="1">
    <citation type="submission" date="2016-01" db="EMBL/GenBank/DDBJ databases">
        <title>Genome sequencing of Roseivirga echinicomitans KMM 6058.</title>
        <authorList>
            <person name="Selvaratnam C."/>
            <person name="Thevarajoo S."/>
            <person name="Goh K.M."/>
            <person name="Ee R."/>
            <person name="Chan K.-G."/>
            <person name="Chong C.S."/>
        </authorList>
    </citation>
    <scope>NUCLEOTIDE SEQUENCE [LARGE SCALE GENOMIC DNA]</scope>
    <source>
        <strain evidence="2 3">KMM 6058</strain>
    </source>
</reference>
<dbReference type="AlphaFoldDB" id="A0A150XXD4"/>
<dbReference type="EMBL" id="LRDB01000001">
    <property type="protein sequence ID" value="KYG83356.1"/>
    <property type="molecule type" value="Genomic_DNA"/>
</dbReference>
<evidence type="ECO:0000256" key="1">
    <source>
        <dbReference type="SAM" id="Phobius"/>
    </source>
</evidence>
<evidence type="ECO:0000313" key="3">
    <source>
        <dbReference type="Proteomes" id="UP000075615"/>
    </source>
</evidence>
<keyword evidence="1" id="KW-0812">Transmembrane</keyword>
<feature type="transmembrane region" description="Helical" evidence="1">
    <location>
        <begin position="39"/>
        <end position="60"/>
    </location>
</feature>
<sequence length="147" mass="17480">MIISKPKRKTIFSLTVFTLVSVIGALYFMRQILAEPSGTWRYILLGFLLVVCSIMLYKLIFNYKVLKISYDQIHVYYPFRFFKSVQEISELGAWQETIINTNKTEYKQLKLVFMNKGYVKISNQENSEYDKVYKYIKKKAPKKEVKE</sequence>
<proteinExistence type="predicted"/>
<comment type="caution">
    <text evidence="2">The sequence shown here is derived from an EMBL/GenBank/DDBJ whole genome shotgun (WGS) entry which is preliminary data.</text>
</comment>
<accession>A0A150XXD4</accession>
<dbReference type="OrthoDB" id="981130at2"/>
<protein>
    <submittedName>
        <fullName evidence="2">Uncharacterized protein</fullName>
    </submittedName>
</protein>
<feature type="transmembrane region" description="Helical" evidence="1">
    <location>
        <begin position="12"/>
        <end position="33"/>
    </location>
</feature>
<organism evidence="2 3">
    <name type="scientific">Roseivirga echinicomitans</name>
    <dbReference type="NCBI Taxonomy" id="296218"/>
    <lineage>
        <taxon>Bacteria</taxon>
        <taxon>Pseudomonadati</taxon>
        <taxon>Bacteroidota</taxon>
        <taxon>Cytophagia</taxon>
        <taxon>Cytophagales</taxon>
        <taxon>Roseivirgaceae</taxon>
        <taxon>Roseivirga</taxon>
    </lineage>
</organism>
<keyword evidence="1" id="KW-0472">Membrane</keyword>